<evidence type="ECO:0000313" key="2">
    <source>
        <dbReference type="EMBL" id="MCS0499472.1"/>
    </source>
</evidence>
<keyword evidence="3" id="KW-1185">Reference proteome</keyword>
<dbReference type="Pfam" id="PF00535">
    <property type="entry name" value="Glycos_transf_2"/>
    <property type="match status" value="1"/>
</dbReference>
<feature type="domain" description="Glycosyltransferase 2-like" evidence="1">
    <location>
        <begin position="15"/>
        <end position="125"/>
    </location>
</feature>
<dbReference type="SUPFAM" id="SSF53448">
    <property type="entry name" value="Nucleotide-diphospho-sugar transferases"/>
    <property type="match status" value="1"/>
</dbReference>
<gene>
    <name evidence="2" type="ORF">NUH29_07905</name>
</gene>
<dbReference type="CDD" id="cd04196">
    <property type="entry name" value="GT_2_like_d"/>
    <property type="match status" value="1"/>
</dbReference>
<accession>A0ABT1ZFI6</accession>
<evidence type="ECO:0000313" key="3">
    <source>
        <dbReference type="Proteomes" id="UP001205337"/>
    </source>
</evidence>
<dbReference type="PANTHER" id="PTHR22916">
    <property type="entry name" value="GLYCOSYLTRANSFERASE"/>
    <property type="match status" value="1"/>
</dbReference>
<dbReference type="Gene3D" id="3.90.550.10">
    <property type="entry name" value="Spore Coat Polysaccharide Biosynthesis Protein SpsA, Chain A"/>
    <property type="match status" value="1"/>
</dbReference>
<reference evidence="2 3" key="1">
    <citation type="submission" date="2022-08" db="EMBL/GenBank/DDBJ databases">
        <authorList>
            <person name="Li F."/>
        </authorList>
    </citation>
    <scope>NUCLEOTIDE SEQUENCE [LARGE SCALE GENOMIC DNA]</scope>
    <source>
        <strain evidence="2 3">10F1B-8-1</strain>
    </source>
</reference>
<evidence type="ECO:0000259" key="1">
    <source>
        <dbReference type="Pfam" id="PF00535"/>
    </source>
</evidence>
<protein>
    <submittedName>
        <fullName evidence="2">Glycosyltransferase family 2 protein</fullName>
    </submittedName>
</protein>
<organism evidence="2 3">
    <name type="scientific">Protaetiibacter mangrovi</name>
    <dbReference type="NCBI Taxonomy" id="2970926"/>
    <lineage>
        <taxon>Bacteria</taxon>
        <taxon>Bacillati</taxon>
        <taxon>Actinomycetota</taxon>
        <taxon>Actinomycetes</taxon>
        <taxon>Micrococcales</taxon>
        <taxon>Microbacteriaceae</taxon>
        <taxon>Protaetiibacter</taxon>
    </lineage>
</organism>
<dbReference type="InterPro" id="IPR001173">
    <property type="entry name" value="Glyco_trans_2-like"/>
</dbReference>
<sequence length="333" mass="36451">MSDARVGGSRDDEVSVAICTRDGERYLPAQLDSILAGSELPAEVVVIDDTSTDGTVAILERFAETARARGIRVVLERNPAPLGVTANFERAIRATTGGIVVLCDQDDVWHPERIAVAREAYRADPELLFLHGDAVVVDGAGDADGTTLFARLEVSSHEADAVRRGDAFPVYLRRNLATGAASSFRRPLLDDALPFPAGWLHDEWLATLAAARGGLRIDDRALIDYRVHGGNQVGAAAPTLRHKISRVVDTDAERNALLAQRADELAERLAARGLPAPLVERSWRKARFERARAALPRHRWARAPRVVGWLLTGEYRALASRGSWDAVRDLLRR</sequence>
<dbReference type="Proteomes" id="UP001205337">
    <property type="component" value="Unassembled WGS sequence"/>
</dbReference>
<dbReference type="EMBL" id="JANTHX010000007">
    <property type="protein sequence ID" value="MCS0499472.1"/>
    <property type="molecule type" value="Genomic_DNA"/>
</dbReference>
<dbReference type="PANTHER" id="PTHR22916:SF3">
    <property type="entry name" value="UDP-GLCNAC:BETAGAL BETA-1,3-N-ACETYLGLUCOSAMINYLTRANSFERASE-LIKE PROTEIN 1"/>
    <property type="match status" value="1"/>
</dbReference>
<proteinExistence type="predicted"/>
<name>A0ABT1ZFI6_9MICO</name>
<comment type="caution">
    <text evidence="2">The sequence shown here is derived from an EMBL/GenBank/DDBJ whole genome shotgun (WGS) entry which is preliminary data.</text>
</comment>
<dbReference type="RefSeq" id="WP_258798518.1">
    <property type="nucleotide sequence ID" value="NZ_JANTHX010000007.1"/>
</dbReference>
<dbReference type="InterPro" id="IPR029044">
    <property type="entry name" value="Nucleotide-diphossugar_trans"/>
</dbReference>